<evidence type="ECO:0000256" key="1">
    <source>
        <dbReference type="ARBA" id="ARBA00004479"/>
    </source>
</evidence>
<evidence type="ECO:0000259" key="11">
    <source>
        <dbReference type="PROSITE" id="PS50866"/>
    </source>
</evidence>
<keyword evidence="6 9" id="KW-0472">Membrane</keyword>
<dbReference type="OrthoDB" id="1929172at2759"/>
<dbReference type="Pfam" id="PF01105">
    <property type="entry name" value="EMP24_GP25L"/>
    <property type="match status" value="1"/>
</dbReference>
<keyword evidence="3 8" id="KW-0812">Transmembrane</keyword>
<dbReference type="InParanoid" id="A0A1Y1XZN7"/>
<dbReference type="FunCoup" id="A0A1Y1XZN7">
    <property type="interactions" value="387"/>
</dbReference>
<dbReference type="SMART" id="SM01190">
    <property type="entry name" value="EMP24_GP25L"/>
    <property type="match status" value="1"/>
</dbReference>
<name>A0A1Y1XZN7_9FUNG</name>
<evidence type="ECO:0000256" key="6">
    <source>
        <dbReference type="ARBA" id="ARBA00023136"/>
    </source>
</evidence>
<proteinExistence type="inferred from homology"/>
<evidence type="ECO:0000256" key="4">
    <source>
        <dbReference type="ARBA" id="ARBA00022729"/>
    </source>
</evidence>
<evidence type="ECO:0000256" key="8">
    <source>
        <dbReference type="RuleBase" id="RU003827"/>
    </source>
</evidence>
<evidence type="ECO:0000256" key="2">
    <source>
        <dbReference type="ARBA" id="ARBA00007104"/>
    </source>
</evidence>
<feature type="domain" description="GOLD" evidence="11">
    <location>
        <begin position="40"/>
        <end position="123"/>
    </location>
</feature>
<dbReference type="PANTHER" id="PTHR22811">
    <property type="entry name" value="TRANSMEMBRANE EMP24 DOMAIN-CONTAINING PROTEIN"/>
    <property type="match status" value="1"/>
</dbReference>
<feature type="chain" id="PRO_5012169177" evidence="10">
    <location>
        <begin position="29"/>
        <end position="218"/>
    </location>
</feature>
<evidence type="ECO:0000313" key="12">
    <source>
        <dbReference type="EMBL" id="ORX91178.1"/>
    </source>
</evidence>
<feature type="signal peptide" evidence="10">
    <location>
        <begin position="1"/>
        <end position="28"/>
    </location>
</feature>
<evidence type="ECO:0000256" key="5">
    <source>
        <dbReference type="ARBA" id="ARBA00022989"/>
    </source>
</evidence>
<dbReference type="AlphaFoldDB" id="A0A1Y1XZN7"/>
<comment type="subcellular location">
    <subcellularLocation>
        <location evidence="7">Endomembrane system</location>
        <topology evidence="7">Single-pass membrane protein</topology>
    </subcellularLocation>
    <subcellularLocation>
        <location evidence="1 8">Membrane</location>
        <topology evidence="1 8">Single-pass type I membrane protein</topology>
    </subcellularLocation>
</comment>
<keyword evidence="5 9" id="KW-1133">Transmembrane helix</keyword>
<dbReference type="GO" id="GO:0016020">
    <property type="term" value="C:membrane"/>
    <property type="evidence" value="ECO:0007669"/>
    <property type="project" value="UniProtKB-SubCell"/>
</dbReference>
<evidence type="ECO:0000256" key="7">
    <source>
        <dbReference type="ARBA" id="ARBA00037847"/>
    </source>
</evidence>
<keyword evidence="4 10" id="KW-0732">Signal</keyword>
<dbReference type="STRING" id="1314790.A0A1Y1XZN7"/>
<dbReference type="InterPro" id="IPR009038">
    <property type="entry name" value="GOLD_dom"/>
</dbReference>
<feature type="transmembrane region" description="Helical" evidence="9">
    <location>
        <begin position="184"/>
        <end position="210"/>
    </location>
</feature>
<organism evidence="12 13">
    <name type="scientific">Basidiobolus meristosporus CBS 931.73</name>
    <dbReference type="NCBI Taxonomy" id="1314790"/>
    <lineage>
        <taxon>Eukaryota</taxon>
        <taxon>Fungi</taxon>
        <taxon>Fungi incertae sedis</taxon>
        <taxon>Zoopagomycota</taxon>
        <taxon>Entomophthoromycotina</taxon>
        <taxon>Basidiobolomycetes</taxon>
        <taxon>Basidiobolales</taxon>
        <taxon>Basidiobolaceae</taxon>
        <taxon>Basidiobolus</taxon>
    </lineage>
</organism>
<gene>
    <name evidence="12" type="ORF">K493DRAFT_287171</name>
</gene>
<dbReference type="EMBL" id="MCFE01000338">
    <property type="protein sequence ID" value="ORX91178.1"/>
    <property type="molecule type" value="Genomic_DNA"/>
</dbReference>
<dbReference type="PROSITE" id="PS50866">
    <property type="entry name" value="GOLD"/>
    <property type="match status" value="1"/>
</dbReference>
<dbReference type="SUPFAM" id="SSF101576">
    <property type="entry name" value="Supernatant protein factor (SPF), C-terminal domain"/>
    <property type="match status" value="1"/>
</dbReference>
<dbReference type="Proteomes" id="UP000193498">
    <property type="component" value="Unassembled WGS sequence"/>
</dbReference>
<evidence type="ECO:0000256" key="3">
    <source>
        <dbReference type="ARBA" id="ARBA00022692"/>
    </source>
</evidence>
<accession>A0A1Y1XZN7</accession>
<sequence length="218" mass="24806">MKSLTAFVALLSVYITLFLSTYTPTVQATALTYWVPANDKACFYAWVDAEGKKVSFYFAVQTGGNFDIDYEILDPRSRIVAKGEKERQGDMVFTGNEVGEYSFCFSNGMSTFAEKLVDFDISVENEVKAMLPHRQTLEEHHTNPTEESITRIGGSLHNINRMQKYFRTRENRNFATVESTESRIFWFSLLECALIVGIASLQVFAIRMLFATNKKGHI</sequence>
<dbReference type="InterPro" id="IPR015720">
    <property type="entry name" value="Emp24-like"/>
</dbReference>
<dbReference type="GO" id="GO:0012505">
    <property type="term" value="C:endomembrane system"/>
    <property type="evidence" value="ECO:0007669"/>
    <property type="project" value="UniProtKB-SubCell"/>
</dbReference>
<dbReference type="InterPro" id="IPR036598">
    <property type="entry name" value="GOLD_dom_sf"/>
</dbReference>
<evidence type="ECO:0000313" key="13">
    <source>
        <dbReference type="Proteomes" id="UP000193498"/>
    </source>
</evidence>
<protein>
    <submittedName>
        <fullName evidence="12">Emp24/gp25L/p24 family protein</fullName>
    </submittedName>
</protein>
<evidence type="ECO:0000256" key="9">
    <source>
        <dbReference type="SAM" id="Phobius"/>
    </source>
</evidence>
<evidence type="ECO:0000256" key="10">
    <source>
        <dbReference type="SAM" id="SignalP"/>
    </source>
</evidence>
<keyword evidence="13" id="KW-1185">Reference proteome</keyword>
<comment type="similarity">
    <text evidence="2 8">Belongs to the EMP24/GP25L family.</text>
</comment>
<reference evidence="12 13" key="1">
    <citation type="submission" date="2016-07" db="EMBL/GenBank/DDBJ databases">
        <title>Pervasive Adenine N6-methylation of Active Genes in Fungi.</title>
        <authorList>
            <consortium name="DOE Joint Genome Institute"/>
            <person name="Mondo S.J."/>
            <person name="Dannebaum R.O."/>
            <person name="Kuo R.C."/>
            <person name="Labutti K."/>
            <person name="Haridas S."/>
            <person name="Kuo A."/>
            <person name="Salamov A."/>
            <person name="Ahrendt S.R."/>
            <person name="Lipzen A."/>
            <person name="Sullivan W."/>
            <person name="Andreopoulos W.B."/>
            <person name="Clum A."/>
            <person name="Lindquist E."/>
            <person name="Daum C."/>
            <person name="Ramamoorthy G.K."/>
            <person name="Gryganskyi A."/>
            <person name="Culley D."/>
            <person name="Magnuson J.K."/>
            <person name="James T.Y."/>
            <person name="O'Malley M.A."/>
            <person name="Stajich J.E."/>
            <person name="Spatafora J.W."/>
            <person name="Visel A."/>
            <person name="Grigoriev I.V."/>
        </authorList>
    </citation>
    <scope>NUCLEOTIDE SEQUENCE [LARGE SCALE GENOMIC DNA]</scope>
    <source>
        <strain evidence="12 13">CBS 931.73</strain>
    </source>
</reference>
<comment type="caution">
    <text evidence="12">The sequence shown here is derived from an EMBL/GenBank/DDBJ whole genome shotgun (WGS) entry which is preliminary data.</text>
</comment>